<sequence length="260" mass="29347">MPEPHHRRPWCVPLCDGEKRRRRRRGRVRGRMEVPQFESPGLLYAKSTQERHNLDMLKPADEVAEDVLEMFEDGPSHQLSWMEEEEGEGEVDGDWEGEGGGGDTSMRPLLRSNSSRAHRTSLPLHLKDVSSTSLESPDEARPLSPVDPNALRDLELQAKKVASSLDYIMENLHNSLHAMTVCAKQSVMLHSESVNDLHTVVDTNIRATYSFLAKFEELKRQTVPLHTLSQQMYVPHTIYCSIIAANVCCDSGYMYSTASS</sequence>
<dbReference type="InterPro" id="IPR019314">
    <property type="entry name" value="BORCS6"/>
</dbReference>
<reference evidence="3" key="1">
    <citation type="submission" date="2023-03" db="EMBL/GenBank/DDBJ databases">
        <authorList>
            <person name="Steffen K."/>
            <person name="Cardenas P."/>
        </authorList>
    </citation>
    <scope>NUCLEOTIDE SEQUENCE</scope>
</reference>
<dbReference type="PANTHER" id="PTHR13440:SF7">
    <property type="entry name" value="BLOC-1 RELATED COMPLEX SUBUNIT 6"/>
    <property type="match status" value="1"/>
</dbReference>
<evidence type="ECO:0000259" key="2">
    <source>
        <dbReference type="Pfam" id="PF10157"/>
    </source>
</evidence>
<dbReference type="GO" id="GO:0099078">
    <property type="term" value="C:BORC complex"/>
    <property type="evidence" value="ECO:0007669"/>
    <property type="project" value="TreeGrafter"/>
</dbReference>
<dbReference type="AlphaFoldDB" id="A0AA35RN68"/>
<dbReference type="InterPro" id="IPR046465">
    <property type="entry name" value="BORCS6_C"/>
</dbReference>
<dbReference type="Pfam" id="PF10157">
    <property type="entry name" value="BORCS6"/>
    <property type="match status" value="1"/>
</dbReference>
<evidence type="ECO:0000256" key="1">
    <source>
        <dbReference type="SAM" id="MobiDB-lite"/>
    </source>
</evidence>
<evidence type="ECO:0000313" key="4">
    <source>
        <dbReference type="Proteomes" id="UP001174909"/>
    </source>
</evidence>
<feature type="domain" description="BLOC-1-related complex subunit 6 C-terminal helix" evidence="2">
    <location>
        <begin position="145"/>
        <end position="232"/>
    </location>
</feature>
<gene>
    <name evidence="3" type="ORF">GBAR_LOCUS8474</name>
</gene>
<dbReference type="GO" id="GO:0032418">
    <property type="term" value="P:lysosome localization"/>
    <property type="evidence" value="ECO:0007669"/>
    <property type="project" value="TreeGrafter"/>
</dbReference>
<name>A0AA35RN68_GEOBA</name>
<comment type="caution">
    <text evidence="3">The sequence shown here is derived from an EMBL/GenBank/DDBJ whole genome shotgun (WGS) entry which is preliminary data.</text>
</comment>
<proteinExistence type="predicted"/>
<dbReference type="PANTHER" id="PTHR13440">
    <property type="entry name" value="BLOC-1 RELATED COMPLEX SUBUNIT 6"/>
    <property type="match status" value="1"/>
</dbReference>
<feature type="compositionally biased region" description="Acidic residues" evidence="1">
    <location>
        <begin position="82"/>
        <end position="97"/>
    </location>
</feature>
<evidence type="ECO:0000313" key="3">
    <source>
        <dbReference type="EMBL" id="CAI8013341.1"/>
    </source>
</evidence>
<protein>
    <submittedName>
        <fullName evidence="3">BLOC-1-related complex subunit 6</fullName>
    </submittedName>
</protein>
<dbReference type="EMBL" id="CASHTH010001255">
    <property type="protein sequence ID" value="CAI8013341.1"/>
    <property type="molecule type" value="Genomic_DNA"/>
</dbReference>
<accession>A0AA35RN68</accession>
<dbReference type="Proteomes" id="UP001174909">
    <property type="component" value="Unassembled WGS sequence"/>
</dbReference>
<feature type="region of interest" description="Disordered" evidence="1">
    <location>
        <begin position="82"/>
        <end position="147"/>
    </location>
</feature>
<keyword evidence="4" id="KW-1185">Reference proteome</keyword>
<organism evidence="3 4">
    <name type="scientific">Geodia barretti</name>
    <name type="common">Barrett's horny sponge</name>
    <dbReference type="NCBI Taxonomy" id="519541"/>
    <lineage>
        <taxon>Eukaryota</taxon>
        <taxon>Metazoa</taxon>
        <taxon>Porifera</taxon>
        <taxon>Demospongiae</taxon>
        <taxon>Heteroscleromorpha</taxon>
        <taxon>Tetractinellida</taxon>
        <taxon>Astrophorina</taxon>
        <taxon>Geodiidae</taxon>
        <taxon>Geodia</taxon>
    </lineage>
</organism>